<dbReference type="GO" id="GO:0032259">
    <property type="term" value="P:methylation"/>
    <property type="evidence" value="ECO:0007669"/>
    <property type="project" value="UniProtKB-KW"/>
</dbReference>
<protein>
    <submittedName>
        <fullName evidence="2">RNA methyltransferase</fullName>
    </submittedName>
</protein>
<dbReference type="GO" id="GO:0008168">
    <property type="term" value="F:methyltransferase activity"/>
    <property type="evidence" value="ECO:0007669"/>
    <property type="project" value="UniProtKB-KW"/>
</dbReference>
<reference evidence="2 3" key="1">
    <citation type="submission" date="2019-05" db="EMBL/GenBank/DDBJ databases">
        <title>Comparative genomics and metabolomics analyses of clavulanic acid producing Streptomyces species provides insight into specialized metabolism and evolution of beta-lactam biosynthetic gene clusters.</title>
        <authorList>
            <person name="Moore M.A."/>
            <person name="Cruz-Morales P."/>
            <person name="Barona Gomez F."/>
            <person name="Kapil T."/>
        </authorList>
    </citation>
    <scope>NUCLEOTIDE SEQUENCE [LARGE SCALE GENOMIC DNA]</scope>
    <source>
        <strain evidence="2 3">NRRL 5741</strain>
    </source>
</reference>
<organism evidence="2 3">
    <name type="scientific">Streptomyces jumonjinensis</name>
    <dbReference type="NCBI Taxonomy" id="1945"/>
    <lineage>
        <taxon>Bacteria</taxon>
        <taxon>Bacillati</taxon>
        <taxon>Actinomycetota</taxon>
        <taxon>Actinomycetes</taxon>
        <taxon>Kitasatosporales</taxon>
        <taxon>Streptomycetaceae</taxon>
        <taxon>Streptomyces</taxon>
    </lineage>
</organism>
<keyword evidence="3" id="KW-1185">Reference proteome</keyword>
<keyword evidence="1" id="KW-1133">Transmembrane helix</keyword>
<dbReference type="EMBL" id="VCLA01000121">
    <property type="protein sequence ID" value="MQT01403.1"/>
    <property type="molecule type" value="Genomic_DNA"/>
</dbReference>
<name>A0A646KGQ3_STRJU</name>
<evidence type="ECO:0000256" key="1">
    <source>
        <dbReference type="SAM" id="Phobius"/>
    </source>
</evidence>
<keyword evidence="1" id="KW-0812">Transmembrane</keyword>
<proteinExistence type="predicted"/>
<keyword evidence="2" id="KW-0808">Transferase</keyword>
<feature type="transmembrane region" description="Helical" evidence="1">
    <location>
        <begin position="51"/>
        <end position="69"/>
    </location>
</feature>
<dbReference type="AlphaFoldDB" id="A0A646KGQ3"/>
<evidence type="ECO:0000313" key="2">
    <source>
        <dbReference type="EMBL" id="MQT01403.1"/>
    </source>
</evidence>
<dbReference type="Proteomes" id="UP000419138">
    <property type="component" value="Unassembled WGS sequence"/>
</dbReference>
<sequence length="181" mass="19685">MRSPGLSTALQSPSYVRGPRSRALLSLWSLLLAAGLAGVQRLGPGSGPGGVLVTVAVSVAGLVPLFLLLRSLGVFGRYEGIWVGDDGITVLCVRYAAVLSWTDIEALELDLRTGARWLAVRISEDGTPLPSFVKPRWVSRTDTGEIRIRTGWLTPFLDSVPLPRAIRFHAQRHHIPVTELR</sequence>
<gene>
    <name evidence="2" type="ORF">FF041_14625</name>
</gene>
<evidence type="ECO:0000313" key="3">
    <source>
        <dbReference type="Proteomes" id="UP000419138"/>
    </source>
</evidence>
<keyword evidence="2" id="KW-0489">Methyltransferase</keyword>
<comment type="caution">
    <text evidence="2">The sequence shown here is derived from an EMBL/GenBank/DDBJ whole genome shotgun (WGS) entry which is preliminary data.</text>
</comment>
<keyword evidence="1" id="KW-0472">Membrane</keyword>
<accession>A0A646KGQ3</accession>